<dbReference type="Pfam" id="PF23090">
    <property type="entry name" value="MBTPS1_4th"/>
    <property type="match status" value="1"/>
</dbReference>
<keyword evidence="3" id="KW-0472">Membrane</keyword>
<dbReference type="GO" id="GO:0004252">
    <property type="term" value="F:serine-type endopeptidase activity"/>
    <property type="evidence" value="ECO:0007669"/>
    <property type="project" value="TreeGrafter"/>
</dbReference>
<keyword evidence="5" id="KW-1185">Reference proteome</keyword>
<dbReference type="PANTHER" id="PTHR43806:SF7">
    <property type="entry name" value="MEMBRANE-BOUND TRANSCRIPTION FACTOR SITE-1 PROTEASE"/>
    <property type="match status" value="1"/>
</dbReference>
<dbReference type="Proteomes" id="UP000492821">
    <property type="component" value="Unassembled WGS sequence"/>
</dbReference>
<keyword evidence="3" id="KW-0812">Transmembrane</keyword>
<dbReference type="WBParaSite" id="Pan_g23307.t1">
    <property type="protein sequence ID" value="Pan_g23307.t1"/>
    <property type="gene ID" value="Pan_g23307"/>
</dbReference>
<proteinExistence type="predicted"/>
<protein>
    <submittedName>
        <fullName evidence="6">CN hydrolase domain-containing protein</fullName>
    </submittedName>
</protein>
<keyword evidence="3" id="KW-1133">Transmembrane helix</keyword>
<sequence>MRLQIVPVPKLSQRLLWDQFRSMRYPPGYFARDDLSQKHSPLDWTADHPHTTFKALYDHLRSQDYFIEVLGEPITCLVEFDPTALSRYGAYLVVDPEEEYFPAELNLLEKAARTHGLSIIAFADWFNATLIEKIQFFDENTRQYWMPETGGCNIPALNELLQRFGFAFGDIIVDGHVENIGGNVLQVRSGSALIAAPYGAILGYGKLKDQGAELVSASPNVVTSAPVLGLNAITGSQGDGIIAVFGDSSCLETPNSGCFAHLDQMLASAESGVVLPGLLEGLVSSDLPVHSTLPKRVVKSNFAKYSQVVSGFDKASNPLFREIPKCRPWKKSPTTLIKNVTFPADMFPERHSLDVIEIERILGPRLLSDFDSLLDKNAAGLPQEYDVGVDEFEIPTAFYYCFWVFVVIIMLTGAFTARPRFAQVVVTKTLRAVLKMFNRV</sequence>
<evidence type="ECO:0000256" key="1">
    <source>
        <dbReference type="ARBA" id="ARBA00022670"/>
    </source>
</evidence>
<evidence type="ECO:0000313" key="6">
    <source>
        <dbReference type="WBParaSite" id="Pan_g23307.t1"/>
    </source>
</evidence>
<evidence type="ECO:0000259" key="4">
    <source>
        <dbReference type="Pfam" id="PF23090"/>
    </source>
</evidence>
<name>A0A7E4VNI1_PANRE</name>
<dbReference type="InterPro" id="IPR057032">
    <property type="entry name" value="MBTPS1_4th"/>
</dbReference>
<dbReference type="GO" id="GO:0006508">
    <property type="term" value="P:proteolysis"/>
    <property type="evidence" value="ECO:0007669"/>
    <property type="project" value="UniProtKB-KW"/>
</dbReference>
<evidence type="ECO:0000256" key="3">
    <source>
        <dbReference type="SAM" id="Phobius"/>
    </source>
</evidence>
<dbReference type="AlphaFoldDB" id="A0A7E4VNI1"/>
<reference evidence="5" key="1">
    <citation type="journal article" date="2013" name="Genetics">
        <title>The draft genome and transcriptome of Panagrellus redivivus are shaped by the harsh demands of a free-living lifestyle.</title>
        <authorList>
            <person name="Srinivasan J."/>
            <person name="Dillman A.R."/>
            <person name="Macchietto M.G."/>
            <person name="Heikkinen L."/>
            <person name="Lakso M."/>
            <person name="Fracchia K.M."/>
            <person name="Antoshechkin I."/>
            <person name="Mortazavi A."/>
            <person name="Wong G."/>
            <person name="Sternberg P.W."/>
        </authorList>
    </citation>
    <scope>NUCLEOTIDE SEQUENCE [LARGE SCALE GENOMIC DNA]</scope>
    <source>
        <strain evidence="5">MT8872</strain>
    </source>
</reference>
<dbReference type="PANTHER" id="PTHR43806">
    <property type="entry name" value="PEPTIDASE S8"/>
    <property type="match status" value="1"/>
</dbReference>
<dbReference type="InterPro" id="IPR050131">
    <property type="entry name" value="Peptidase_S8_subtilisin-like"/>
</dbReference>
<dbReference type="GO" id="GO:0005794">
    <property type="term" value="C:Golgi apparatus"/>
    <property type="evidence" value="ECO:0007669"/>
    <property type="project" value="TreeGrafter"/>
</dbReference>
<organism evidence="5 6">
    <name type="scientific">Panagrellus redivivus</name>
    <name type="common">Microworm</name>
    <dbReference type="NCBI Taxonomy" id="6233"/>
    <lineage>
        <taxon>Eukaryota</taxon>
        <taxon>Metazoa</taxon>
        <taxon>Ecdysozoa</taxon>
        <taxon>Nematoda</taxon>
        <taxon>Chromadorea</taxon>
        <taxon>Rhabditida</taxon>
        <taxon>Tylenchina</taxon>
        <taxon>Panagrolaimomorpha</taxon>
        <taxon>Panagrolaimoidea</taxon>
        <taxon>Panagrolaimidae</taxon>
        <taxon>Panagrellus</taxon>
    </lineage>
</organism>
<feature type="transmembrane region" description="Helical" evidence="3">
    <location>
        <begin position="397"/>
        <end position="417"/>
    </location>
</feature>
<feature type="domain" description="MBTPS1 fourth" evidence="4">
    <location>
        <begin position="9"/>
        <end position="271"/>
    </location>
</feature>
<keyword evidence="1" id="KW-0645">Protease</keyword>
<evidence type="ECO:0000313" key="5">
    <source>
        <dbReference type="Proteomes" id="UP000492821"/>
    </source>
</evidence>
<reference evidence="6" key="2">
    <citation type="submission" date="2020-10" db="UniProtKB">
        <authorList>
            <consortium name="WormBaseParasite"/>
        </authorList>
    </citation>
    <scope>IDENTIFICATION</scope>
</reference>
<keyword evidence="2" id="KW-0378">Hydrolase</keyword>
<accession>A0A7E4VNI1</accession>
<evidence type="ECO:0000256" key="2">
    <source>
        <dbReference type="ARBA" id="ARBA00022825"/>
    </source>
</evidence>
<keyword evidence="2" id="KW-0720">Serine protease</keyword>